<dbReference type="GO" id="GO:0048167">
    <property type="term" value="P:regulation of synaptic plasticity"/>
    <property type="evidence" value="ECO:0007669"/>
    <property type="project" value="TreeGrafter"/>
</dbReference>
<dbReference type="STRING" id="35525.A0A164U3M1"/>
<keyword evidence="5 9" id="KW-0175">Coiled coil</keyword>
<proteinExistence type="predicted"/>
<dbReference type="PANTHER" id="PTHR18861:SF0">
    <property type="entry name" value="BRUCHPILOT, ISOFORM J"/>
    <property type="match status" value="1"/>
</dbReference>
<dbReference type="EMBL" id="LRGB01001587">
    <property type="protein sequence ID" value="KZS11028.1"/>
    <property type="molecule type" value="Genomic_DNA"/>
</dbReference>
<dbReference type="AlphaFoldDB" id="A0A164U3M1"/>
<evidence type="ECO:0000256" key="1">
    <source>
        <dbReference type="ARBA" id="ARBA00004245"/>
    </source>
</evidence>
<comment type="subcellular location">
    <subcellularLocation>
        <location evidence="1">Cytoplasm</location>
        <location evidence="1">Cytoskeleton</location>
    </subcellularLocation>
    <subcellularLocation>
        <location evidence="8">Presynapse</location>
    </subcellularLocation>
</comment>
<gene>
    <name evidence="10" type="ORF">APZ42_024354</name>
</gene>
<dbReference type="InterPro" id="IPR019323">
    <property type="entry name" value="ELKS/CAST"/>
</dbReference>
<sequence>MQRQKVYFDGSLLIRMKIKSSQCHNQKNPYTHTTKKESVLWQDKLKSLIQDPAHRGEHVTETWAALLETKESRIAIMERDISLLEKELLQQQQLMQQQRDHWVRSIEQSNPSTPVPRTATPSQQAAVAAAQLYRNSPVNNGQTAQHKDAGSRQLHREDVVKRLSSKNGVMKPYHREMGREGKVLNLDRGFIFHIPPFKEMFSFQNVTVAFTKLVLIDQTNTPSHYLCNPTRECSKTMADVVHIQIEELRMEIGKRDQELLAMGAKMKTLEEQHQDYQRHIAVLKESLCAKEEHYNMLQTDVEELRQRHEEKNRIIEKKTQIALQATQERNRFTAEVNEMRDHLDIRDRKINVLQRKIENLEDLLKEKDNQVDMARARMTVSVACSRQSPSVISDIYFGRVRLTICYKAMQAHHCSSEGAVSSLEEAIGDKEKQITQLREQRDRAEQEKHEERDLHEREIAEYKMKLHTLESEVEKLGVRLDRALAEKDKLEAKLESSQSELGKSKAELDRVQGDAGKSSVEWESAKQRISRYEMENERLKSENERLRHDLDRSTSTFGRTQLNVTQEAERIQEKLDKTQAELRRALAELRMNQSEWERSRAEAEQLQEKVEKSQGEIYRLKAKLENAQSEKENLQNSLFEFKESLPTLRKKESQPDVEWRKGNEFFA</sequence>
<protein>
    <submittedName>
        <fullName evidence="10">Putative ELKS/RAB6-interacting/CAST family member</fullName>
    </submittedName>
</protein>
<keyword evidence="3" id="KW-0597">Phosphoprotein</keyword>
<feature type="coiled-coil region" evidence="9">
    <location>
        <begin position="67"/>
        <end position="101"/>
    </location>
</feature>
<name>A0A164U3M1_9CRUS</name>
<dbReference type="PANTHER" id="PTHR18861">
    <property type="entry name" value="ELKS/RAB6-INTERACTING/CAST PROTEIN"/>
    <property type="match status" value="1"/>
</dbReference>
<dbReference type="Proteomes" id="UP000076858">
    <property type="component" value="Unassembled WGS sequence"/>
</dbReference>
<evidence type="ECO:0000313" key="10">
    <source>
        <dbReference type="EMBL" id="KZS11028.1"/>
    </source>
</evidence>
<keyword evidence="6" id="KW-0206">Cytoskeleton</keyword>
<keyword evidence="7" id="KW-0966">Cell projection</keyword>
<evidence type="ECO:0000256" key="9">
    <source>
        <dbReference type="SAM" id="Coils"/>
    </source>
</evidence>
<evidence type="ECO:0000256" key="8">
    <source>
        <dbReference type="ARBA" id="ARBA00034106"/>
    </source>
</evidence>
<dbReference type="GO" id="GO:0030424">
    <property type="term" value="C:axon"/>
    <property type="evidence" value="ECO:0007669"/>
    <property type="project" value="UniProtKB-SubCell"/>
</dbReference>
<feature type="coiled-coil region" evidence="9">
    <location>
        <begin position="266"/>
        <end position="377"/>
    </location>
</feature>
<evidence type="ECO:0000256" key="7">
    <source>
        <dbReference type="ARBA" id="ARBA00023273"/>
    </source>
</evidence>
<evidence type="ECO:0000313" key="11">
    <source>
        <dbReference type="Proteomes" id="UP000076858"/>
    </source>
</evidence>
<evidence type="ECO:0000256" key="5">
    <source>
        <dbReference type="ARBA" id="ARBA00023054"/>
    </source>
</evidence>
<evidence type="ECO:0000256" key="6">
    <source>
        <dbReference type="ARBA" id="ARBA00023212"/>
    </source>
</evidence>
<evidence type="ECO:0000256" key="2">
    <source>
        <dbReference type="ARBA" id="ARBA00022490"/>
    </source>
</evidence>
<evidence type="ECO:0000256" key="3">
    <source>
        <dbReference type="ARBA" id="ARBA00022553"/>
    </source>
</evidence>
<dbReference type="GO" id="GO:0007274">
    <property type="term" value="P:neuromuscular synaptic transmission"/>
    <property type="evidence" value="ECO:0007669"/>
    <property type="project" value="TreeGrafter"/>
</dbReference>
<keyword evidence="4" id="KW-0770">Synapse</keyword>
<organism evidence="10 11">
    <name type="scientific">Daphnia magna</name>
    <dbReference type="NCBI Taxonomy" id="35525"/>
    <lineage>
        <taxon>Eukaryota</taxon>
        <taxon>Metazoa</taxon>
        <taxon>Ecdysozoa</taxon>
        <taxon>Arthropoda</taxon>
        <taxon>Crustacea</taxon>
        <taxon>Branchiopoda</taxon>
        <taxon>Diplostraca</taxon>
        <taxon>Cladocera</taxon>
        <taxon>Anomopoda</taxon>
        <taxon>Daphniidae</taxon>
        <taxon>Daphnia</taxon>
    </lineage>
</organism>
<dbReference type="Gene3D" id="1.10.287.1490">
    <property type="match status" value="1"/>
</dbReference>
<keyword evidence="2" id="KW-0963">Cytoplasm</keyword>
<evidence type="ECO:0000256" key="4">
    <source>
        <dbReference type="ARBA" id="ARBA00023018"/>
    </source>
</evidence>
<keyword evidence="11" id="KW-1185">Reference proteome</keyword>
<dbReference type="SUPFAM" id="SSF57997">
    <property type="entry name" value="Tropomyosin"/>
    <property type="match status" value="1"/>
</dbReference>
<feature type="coiled-coil region" evidence="9">
    <location>
        <begin position="420"/>
        <end position="644"/>
    </location>
</feature>
<dbReference type="GO" id="GO:0098882">
    <property type="term" value="F:structural constituent of presynaptic active zone"/>
    <property type="evidence" value="ECO:0007669"/>
    <property type="project" value="TreeGrafter"/>
</dbReference>
<comment type="caution">
    <text evidence="10">The sequence shown here is derived from an EMBL/GenBank/DDBJ whole genome shotgun (WGS) entry which is preliminary data.</text>
</comment>
<dbReference type="GO" id="GO:0048788">
    <property type="term" value="C:cytoskeleton of presynaptic active zone"/>
    <property type="evidence" value="ECO:0007669"/>
    <property type="project" value="TreeGrafter"/>
</dbReference>
<reference evidence="10 11" key="1">
    <citation type="submission" date="2016-03" db="EMBL/GenBank/DDBJ databases">
        <title>EvidentialGene: Evidence-directed Construction of Genes on Genomes.</title>
        <authorList>
            <person name="Gilbert D.G."/>
            <person name="Choi J.-H."/>
            <person name="Mockaitis K."/>
            <person name="Colbourne J."/>
            <person name="Pfrender M."/>
        </authorList>
    </citation>
    <scope>NUCLEOTIDE SEQUENCE [LARGE SCALE GENOMIC DNA]</scope>
    <source>
        <strain evidence="10 11">Xinb3</strain>
        <tissue evidence="10">Complete organism</tissue>
    </source>
</reference>
<accession>A0A164U3M1</accession>
<dbReference type="Pfam" id="PF10174">
    <property type="entry name" value="Cast"/>
    <property type="match status" value="1"/>
</dbReference>